<dbReference type="Proteomes" id="UP000265962">
    <property type="component" value="Unassembled WGS sequence"/>
</dbReference>
<sequence>MSAPRFESYPERLVREAIERGEFDNNPYTGRPIYLGRPGAEKPWIIERLEREDLSGVLPAHLRALREMRGERVAERQASSYKEGDDDR</sequence>
<reference evidence="3" key="1">
    <citation type="submission" date="2018-02" db="EMBL/GenBank/DDBJ databases">
        <authorList>
            <person name="Hornung B."/>
        </authorList>
    </citation>
    <scope>NUCLEOTIDE SEQUENCE [LARGE SCALE GENOMIC DNA]</scope>
</reference>
<dbReference type="RefSeq" id="WP_147385412.1">
    <property type="nucleotide sequence ID" value="NZ_OMOH01000006.1"/>
</dbReference>
<name>A0A375I215_9ACTN</name>
<evidence type="ECO:0000313" key="3">
    <source>
        <dbReference type="Proteomes" id="UP000265962"/>
    </source>
</evidence>
<evidence type="ECO:0000313" key="2">
    <source>
        <dbReference type="EMBL" id="SPF68861.1"/>
    </source>
</evidence>
<dbReference type="Pfam" id="PF09350">
    <property type="entry name" value="DJC28_CD"/>
    <property type="match status" value="1"/>
</dbReference>
<evidence type="ECO:0000259" key="1">
    <source>
        <dbReference type="Pfam" id="PF09350"/>
    </source>
</evidence>
<dbReference type="AlphaFoldDB" id="A0A375I215"/>
<accession>A0A375I215</accession>
<dbReference type="InterPro" id="IPR018961">
    <property type="entry name" value="DnaJ_homolog_subfam-C_membr-28"/>
</dbReference>
<dbReference type="EMBL" id="OMOH01000006">
    <property type="protein sequence ID" value="SPF68861.1"/>
    <property type="molecule type" value="Genomic_DNA"/>
</dbReference>
<proteinExistence type="predicted"/>
<gene>
    <name evidence="2" type="ORF">PROPJV5_1844</name>
</gene>
<dbReference type="OrthoDB" id="3395286at2"/>
<keyword evidence="3" id="KW-1185">Reference proteome</keyword>
<protein>
    <recommendedName>
        <fullName evidence="1">DnaJ homologue subfamily C member 28 conserved domain-containing protein</fullName>
    </recommendedName>
</protein>
<organism evidence="2 3">
    <name type="scientific">Propionibacterium ruminifibrarum</name>
    <dbReference type="NCBI Taxonomy" id="1962131"/>
    <lineage>
        <taxon>Bacteria</taxon>
        <taxon>Bacillati</taxon>
        <taxon>Actinomycetota</taxon>
        <taxon>Actinomycetes</taxon>
        <taxon>Propionibacteriales</taxon>
        <taxon>Propionibacteriaceae</taxon>
        <taxon>Propionibacterium</taxon>
    </lineage>
</organism>
<feature type="domain" description="DnaJ homologue subfamily C member 28 conserved" evidence="1">
    <location>
        <begin position="11"/>
        <end position="71"/>
    </location>
</feature>